<dbReference type="GO" id="GO:0005524">
    <property type="term" value="F:ATP binding"/>
    <property type="evidence" value="ECO:0007669"/>
    <property type="project" value="UniProtKB-UniRule"/>
</dbReference>
<evidence type="ECO:0000256" key="10">
    <source>
        <dbReference type="ARBA" id="ARBA00022840"/>
    </source>
</evidence>
<dbReference type="Pfam" id="PF02606">
    <property type="entry name" value="LpxK"/>
    <property type="match status" value="2"/>
</dbReference>
<dbReference type="UniPathway" id="UPA00359">
    <property type="reaction ID" value="UER00482"/>
</dbReference>
<feature type="transmembrane region" description="Helical" evidence="14">
    <location>
        <begin position="12"/>
        <end position="32"/>
    </location>
</feature>
<dbReference type="EC" id="2.7.1.130" evidence="3 13"/>
<keyword evidence="14" id="KW-1133">Transmembrane helix</keyword>
<evidence type="ECO:0000256" key="7">
    <source>
        <dbReference type="ARBA" id="ARBA00022679"/>
    </source>
</evidence>
<evidence type="ECO:0000256" key="9">
    <source>
        <dbReference type="ARBA" id="ARBA00022777"/>
    </source>
</evidence>
<dbReference type="AlphaFoldDB" id="E7C477"/>
<protein>
    <recommendedName>
        <fullName evidence="4 13">Tetraacyldisaccharide 4'-kinase</fullName>
        <ecNumber evidence="3 13">2.7.1.130</ecNumber>
    </recommendedName>
    <alternativeName>
        <fullName evidence="12 13">Lipid A 4'-kinase</fullName>
    </alternativeName>
</protein>
<dbReference type="GO" id="GO:0005886">
    <property type="term" value="C:plasma membrane"/>
    <property type="evidence" value="ECO:0007669"/>
    <property type="project" value="TreeGrafter"/>
</dbReference>
<name>E7C477_9BACT</name>
<reference evidence="15" key="1">
    <citation type="submission" date="2010-01" db="EMBL/GenBank/DDBJ databases">
        <title>Genome fragments of uncultured bacteria from the North Pacific subtropical Gyre.</title>
        <authorList>
            <person name="Pham V.D."/>
            <person name="Delong E.F."/>
        </authorList>
    </citation>
    <scope>NUCLEOTIDE SEQUENCE</scope>
</reference>
<dbReference type="InterPro" id="IPR003758">
    <property type="entry name" value="LpxK"/>
</dbReference>
<keyword evidence="8 13" id="KW-0547">Nucleotide-binding</keyword>
<comment type="catalytic activity">
    <reaction evidence="13">
        <text>a lipid A disaccharide + ATP = a lipid IVA + ADP + H(+)</text>
        <dbReference type="Rhea" id="RHEA:67840"/>
        <dbReference type="ChEBI" id="CHEBI:15378"/>
        <dbReference type="ChEBI" id="CHEBI:30616"/>
        <dbReference type="ChEBI" id="CHEBI:176343"/>
        <dbReference type="ChEBI" id="CHEBI:176425"/>
        <dbReference type="ChEBI" id="CHEBI:456216"/>
        <dbReference type="EC" id="2.7.1.130"/>
    </reaction>
</comment>
<sequence>MWINRFWDGEAGLLGALMGVLTLPIELIYRVFIGIKNRGYDSGFIAAKDPSIPVVSVGNLAIGGTGKTPFSGWLVSSLNEAGFCPALITRGYGSDEVWLHRLWNPEVLVVVDPHRFRGVNLAIERNADVAVLDDAFQHRAVGRQLDIVLVAAEHGTRDTLLPRGRLRETFRSLARADAIVVTRKKATRGDAEKIVRWLSGFTSCVFAQVVFEPSGWVNLDGSLVSPPYGDDLLAVTSIAGPEIFRDMVTINTSSKVESFAFRDHHIFKESDIVAILKKSNGRPIIITEKDAVKLKKFSYMLPDTYVLRLCMAWESGRDDLVGIIRDRLKCATPSGLS</sequence>
<dbReference type="PANTHER" id="PTHR42724">
    <property type="entry name" value="TETRAACYLDISACCHARIDE 4'-KINASE"/>
    <property type="match status" value="1"/>
</dbReference>
<organism evidence="15">
    <name type="scientific">uncultured Gemmatimonadales bacterium HF0200_36I24</name>
    <dbReference type="NCBI Taxonomy" id="723614"/>
    <lineage>
        <taxon>Bacteria</taxon>
        <taxon>Pseudomonadati</taxon>
        <taxon>Gemmatimonadota</taxon>
        <taxon>Gemmatimonadia</taxon>
        <taxon>Gemmatimonadales</taxon>
        <taxon>environmental samples</taxon>
    </lineage>
</organism>
<comment type="similarity">
    <text evidence="13">Belongs to the LpxK family.</text>
</comment>
<keyword evidence="5 13" id="KW-0444">Lipid biosynthesis</keyword>
<evidence type="ECO:0000256" key="11">
    <source>
        <dbReference type="ARBA" id="ARBA00023098"/>
    </source>
</evidence>
<evidence type="ECO:0000256" key="13">
    <source>
        <dbReference type="HAMAP-Rule" id="MF_00409"/>
    </source>
</evidence>
<evidence type="ECO:0000256" key="4">
    <source>
        <dbReference type="ARBA" id="ARBA00016436"/>
    </source>
</evidence>
<keyword evidence="9 13" id="KW-0418">Kinase</keyword>
<keyword evidence="6 13" id="KW-0441">Lipid A biosynthesis</keyword>
<keyword evidence="10 13" id="KW-0067">ATP-binding</keyword>
<gene>
    <name evidence="13" type="primary">lpxK</name>
</gene>
<feature type="binding site" evidence="13">
    <location>
        <begin position="61"/>
        <end position="68"/>
    </location>
    <ligand>
        <name>ATP</name>
        <dbReference type="ChEBI" id="CHEBI:30616"/>
    </ligand>
</feature>
<evidence type="ECO:0000256" key="1">
    <source>
        <dbReference type="ARBA" id="ARBA00002274"/>
    </source>
</evidence>
<evidence type="ECO:0000256" key="14">
    <source>
        <dbReference type="SAM" id="Phobius"/>
    </source>
</evidence>
<dbReference type="EMBL" id="GU567980">
    <property type="protein sequence ID" value="ADI22251.1"/>
    <property type="molecule type" value="Genomic_DNA"/>
</dbReference>
<dbReference type="PANTHER" id="PTHR42724:SF1">
    <property type="entry name" value="TETRAACYLDISACCHARIDE 4'-KINASE, MITOCHONDRIAL-RELATED"/>
    <property type="match status" value="1"/>
</dbReference>
<evidence type="ECO:0000256" key="3">
    <source>
        <dbReference type="ARBA" id="ARBA00012071"/>
    </source>
</evidence>
<keyword evidence="7 13" id="KW-0808">Transferase</keyword>
<accession>E7C477</accession>
<evidence type="ECO:0000256" key="6">
    <source>
        <dbReference type="ARBA" id="ARBA00022556"/>
    </source>
</evidence>
<comment type="pathway">
    <text evidence="2 13">Glycolipid biosynthesis; lipid IV(A) biosynthesis; lipid IV(A) from (3R)-3-hydroxytetradecanoyl-[acyl-carrier-protein] and UDP-N-acetyl-alpha-D-glucosamine: step 6/6.</text>
</comment>
<dbReference type="GO" id="GO:0009244">
    <property type="term" value="P:lipopolysaccharide core region biosynthetic process"/>
    <property type="evidence" value="ECO:0007669"/>
    <property type="project" value="TreeGrafter"/>
</dbReference>
<dbReference type="GO" id="GO:0009029">
    <property type="term" value="F:lipid-A 4'-kinase activity"/>
    <property type="evidence" value="ECO:0007669"/>
    <property type="project" value="UniProtKB-UniRule"/>
</dbReference>
<keyword evidence="14" id="KW-0812">Transmembrane</keyword>
<dbReference type="GO" id="GO:0009245">
    <property type="term" value="P:lipid A biosynthetic process"/>
    <property type="evidence" value="ECO:0007669"/>
    <property type="project" value="UniProtKB-UniRule"/>
</dbReference>
<evidence type="ECO:0000256" key="12">
    <source>
        <dbReference type="ARBA" id="ARBA00029757"/>
    </source>
</evidence>
<dbReference type="HAMAP" id="MF_00409">
    <property type="entry name" value="LpxK"/>
    <property type="match status" value="1"/>
</dbReference>
<evidence type="ECO:0000313" key="15">
    <source>
        <dbReference type="EMBL" id="ADI22251.1"/>
    </source>
</evidence>
<evidence type="ECO:0000256" key="5">
    <source>
        <dbReference type="ARBA" id="ARBA00022516"/>
    </source>
</evidence>
<comment type="function">
    <text evidence="1 13">Transfers the gamma-phosphate of ATP to the 4'-position of a tetraacyldisaccharide 1-phosphate intermediate (termed DS-1-P) to form tetraacyldisaccharide 1,4'-bis-phosphate (lipid IVA).</text>
</comment>
<keyword evidence="11 13" id="KW-0443">Lipid metabolism</keyword>
<keyword evidence="14" id="KW-0472">Membrane</keyword>
<proteinExistence type="inferred from homology"/>
<evidence type="ECO:0000256" key="8">
    <source>
        <dbReference type="ARBA" id="ARBA00022741"/>
    </source>
</evidence>
<evidence type="ECO:0000256" key="2">
    <source>
        <dbReference type="ARBA" id="ARBA00004870"/>
    </source>
</evidence>